<evidence type="ECO:0008006" key="4">
    <source>
        <dbReference type="Google" id="ProtNLM"/>
    </source>
</evidence>
<reference evidence="2" key="1">
    <citation type="submission" date="2023-04" db="EMBL/GenBank/DDBJ databases">
        <title>Black Yeasts Isolated from many extreme environments.</title>
        <authorList>
            <person name="Coleine C."/>
            <person name="Stajich J.E."/>
            <person name="Selbmann L."/>
        </authorList>
    </citation>
    <scope>NUCLEOTIDE SEQUENCE</scope>
    <source>
        <strain evidence="2">CCFEE 5312</strain>
    </source>
</reference>
<comment type="caution">
    <text evidence="2">The sequence shown here is derived from an EMBL/GenBank/DDBJ whole genome shotgun (WGS) entry which is preliminary data.</text>
</comment>
<evidence type="ECO:0000313" key="3">
    <source>
        <dbReference type="Proteomes" id="UP001271007"/>
    </source>
</evidence>
<feature type="compositionally biased region" description="Polar residues" evidence="1">
    <location>
        <begin position="1"/>
        <end position="13"/>
    </location>
</feature>
<dbReference type="Proteomes" id="UP001271007">
    <property type="component" value="Unassembled WGS sequence"/>
</dbReference>
<sequence>MTEPEQNSATATETGVAAPETTPDQQGSISYAHQEMTEVIVGPDRAKFFIYTHHLRERSTFFKKATSDTWSPNKKPIALLDTDSDIFNYYLGYIYSDESLDDYTTDQSVHIRGLVYMLADFLGDSKATNALIGEIKEDIRGEPFCPAWSVVKDMRSQVLVDSPLHKVMVDSYVCAPPLG</sequence>
<accession>A0AAJ0GD87</accession>
<name>A0AAJ0GD87_9PEZI</name>
<dbReference type="AlphaFoldDB" id="A0AAJ0GD87"/>
<evidence type="ECO:0000313" key="2">
    <source>
        <dbReference type="EMBL" id="KAK3051844.1"/>
    </source>
</evidence>
<evidence type="ECO:0000256" key="1">
    <source>
        <dbReference type="SAM" id="MobiDB-lite"/>
    </source>
</evidence>
<organism evidence="2 3">
    <name type="scientific">Extremus antarcticus</name>
    <dbReference type="NCBI Taxonomy" id="702011"/>
    <lineage>
        <taxon>Eukaryota</taxon>
        <taxon>Fungi</taxon>
        <taxon>Dikarya</taxon>
        <taxon>Ascomycota</taxon>
        <taxon>Pezizomycotina</taxon>
        <taxon>Dothideomycetes</taxon>
        <taxon>Dothideomycetidae</taxon>
        <taxon>Mycosphaerellales</taxon>
        <taxon>Extremaceae</taxon>
        <taxon>Extremus</taxon>
    </lineage>
</organism>
<gene>
    <name evidence="2" type="ORF">LTR09_007144</name>
</gene>
<dbReference type="InterPro" id="IPR011333">
    <property type="entry name" value="SKP1/BTB/POZ_sf"/>
</dbReference>
<protein>
    <recommendedName>
        <fullName evidence="4">BTB domain-containing protein</fullName>
    </recommendedName>
</protein>
<keyword evidence="3" id="KW-1185">Reference proteome</keyword>
<proteinExistence type="predicted"/>
<feature type="region of interest" description="Disordered" evidence="1">
    <location>
        <begin position="1"/>
        <end position="27"/>
    </location>
</feature>
<dbReference type="SUPFAM" id="SSF54695">
    <property type="entry name" value="POZ domain"/>
    <property type="match status" value="1"/>
</dbReference>
<dbReference type="EMBL" id="JAWDJX010000024">
    <property type="protein sequence ID" value="KAK3051844.1"/>
    <property type="molecule type" value="Genomic_DNA"/>
</dbReference>
<dbReference type="Gene3D" id="3.30.710.10">
    <property type="entry name" value="Potassium Channel Kv1.1, Chain A"/>
    <property type="match status" value="1"/>
</dbReference>